<evidence type="ECO:0000313" key="1">
    <source>
        <dbReference type="EMBL" id="CCM16553.1"/>
    </source>
</evidence>
<gene>
    <name evidence="2" type="primary">LgM4147LRVhigh.26.01291.00650</name>
    <name evidence="1" type="synonym">LgM4147LRVhigh.26.01291.00230</name>
    <name evidence="1" type="ORF">BN36_2640570</name>
    <name evidence="2" type="ORF">BN36_2640810</name>
</gene>
<accession>A0A1E1J1F6</accession>
<dbReference type="EMBL" id="CALQ01001086">
    <property type="protein sequence ID" value="CCM16553.1"/>
    <property type="molecule type" value="Genomic_DNA"/>
</dbReference>
<organism evidence="2">
    <name type="scientific">Leishmania guyanensis</name>
    <dbReference type="NCBI Taxonomy" id="5670"/>
    <lineage>
        <taxon>Eukaryota</taxon>
        <taxon>Discoba</taxon>
        <taxon>Euglenozoa</taxon>
        <taxon>Kinetoplastea</taxon>
        <taxon>Metakinetoplastina</taxon>
        <taxon>Trypanosomatida</taxon>
        <taxon>Trypanosomatidae</taxon>
        <taxon>Leishmaniinae</taxon>
        <taxon>Leishmania</taxon>
        <taxon>Leishmania guyanensis species complex</taxon>
    </lineage>
</organism>
<proteinExistence type="predicted"/>
<name>A0A1E1J1F6_LEIGU</name>
<protein>
    <submittedName>
        <fullName evidence="2">Uncharacterized protein</fullName>
    </submittedName>
</protein>
<reference evidence="2" key="1">
    <citation type="submission" date="2012-08" db="EMBL/GenBank/DDBJ databases">
        <title>Comparative genomics of metastatic and non-metastatic Leishmania guyanensis provides insights into polygenic factors involved in Leishmania RNA virus infection.</title>
        <authorList>
            <person name="Smith D."/>
            <person name="Hertz-Fowler C."/>
            <person name="Martin R."/>
            <person name="Dickens N."/>
            <person name="Fasel N."/>
            <person name="Falquet L."/>
            <person name="Beverley S."/>
            <person name="Zangger H."/>
            <person name="Calderon-Copete S."/>
            <person name="Mottram J."/>
            <person name="Xenarios I."/>
        </authorList>
    </citation>
    <scope>NUCLEOTIDE SEQUENCE</scope>
    <source>
        <strain evidence="2">MHOM/BR/75/M4147/SSU:IR2SAT-LUC</strain>
    </source>
</reference>
<dbReference type="EMBL" id="CALQ01001088">
    <property type="protein sequence ID" value="CCM16577.1"/>
    <property type="molecule type" value="Genomic_DNA"/>
</dbReference>
<evidence type="ECO:0000313" key="2">
    <source>
        <dbReference type="EMBL" id="CCM16577.1"/>
    </source>
</evidence>
<dbReference type="AlphaFoldDB" id="A0A1E1J1F6"/>
<sequence>MTFRMPVCSQRYIRVAPTQIHPPTHPHPHTQHVGASRFFFASISSFLFTCCMCRCAEMNAHRPPARAGEGDECPSRAITHVLTQGYMNGVLDMCSMERRAACKGH</sequence>